<dbReference type="GO" id="GO:0004177">
    <property type="term" value="F:aminopeptidase activity"/>
    <property type="evidence" value="ECO:0007669"/>
    <property type="project" value="UniProtKB-ARBA"/>
</dbReference>
<proteinExistence type="predicted"/>
<name>A0A0A8H838_9BACT</name>
<keyword evidence="2" id="KW-0479">Metal-binding</keyword>
<sequence length="341" mass="38734">MNFILKNENALFYECGYSCDNALFLKLEDEAFFITDARYSFEASEMIKNAKVVLAQDLFASARELLEKAGVERVCFDSKDFSYFEFKELSKSANIVFEEKLDLNKNKRIIKNAKELQLLQKAVNFGKECFEELAKYISQEGLGKSEKELHFKACEIFRKKGALGLSFSPIVAINENAAKAHALPSDKCLKYGDLLLVDAGVVYQRYCSDRTRTACFDENGIVFDKNKPNFKDKETAQIYEVVKQAQLQAIEKARVGMKASELDLIARDVIKNAGFEKEFIHSLGHGVGLDIHELPNISPRSDYELKEGMVFTIEPGIYIKDKLGIRIEDMVYLDKEKAVVL</sequence>
<dbReference type="PROSITE" id="PS00491">
    <property type="entry name" value="PROLINE_PEPTIDASE"/>
    <property type="match status" value="1"/>
</dbReference>
<accession>A0A0A8H838</accession>
<dbReference type="RefSeq" id="WP_039662647.1">
    <property type="nucleotide sequence ID" value="NZ_CP007772.1"/>
</dbReference>
<dbReference type="Pfam" id="PF01321">
    <property type="entry name" value="Creatinase_N"/>
    <property type="match status" value="1"/>
</dbReference>
<dbReference type="InterPro" id="IPR029149">
    <property type="entry name" value="Creatin/AminoP/Spt16_N"/>
</dbReference>
<dbReference type="InterPro" id="IPR000587">
    <property type="entry name" value="Creatinase_N"/>
</dbReference>
<evidence type="ECO:0000259" key="5">
    <source>
        <dbReference type="Pfam" id="PF00557"/>
    </source>
</evidence>
<dbReference type="CDD" id="cd01092">
    <property type="entry name" value="APP-like"/>
    <property type="match status" value="1"/>
</dbReference>
<dbReference type="GO" id="GO:0008235">
    <property type="term" value="F:metalloexopeptidase activity"/>
    <property type="evidence" value="ECO:0007669"/>
    <property type="project" value="UniProtKB-ARBA"/>
</dbReference>
<dbReference type="Gene3D" id="3.40.350.10">
    <property type="entry name" value="Creatinase/prolidase N-terminal domain"/>
    <property type="match status" value="1"/>
</dbReference>
<evidence type="ECO:0000256" key="4">
    <source>
        <dbReference type="ARBA" id="ARBA00023049"/>
    </source>
</evidence>
<keyword evidence="1" id="KW-0645">Protease</keyword>
<feature type="domain" description="Creatinase N-terminal" evidence="6">
    <location>
        <begin position="3"/>
        <end position="93"/>
    </location>
</feature>
<dbReference type="SUPFAM" id="SSF53092">
    <property type="entry name" value="Creatinase/prolidase N-terminal domain"/>
    <property type="match status" value="1"/>
</dbReference>
<reference evidence="7 8" key="1">
    <citation type="journal article" date="2014" name="Genome Biol. Evol.">
        <title>Comparative Genomics of the Campylobacter lari Group.</title>
        <authorList>
            <person name="Miller W.G."/>
            <person name="Yee E."/>
            <person name="Chapman M.H."/>
            <person name="Smith T.P."/>
            <person name="Bono J.L."/>
            <person name="Huynh S."/>
            <person name="Parker C.T."/>
            <person name="Vandamme P."/>
            <person name="Luong K."/>
            <person name="Korlach J."/>
        </authorList>
    </citation>
    <scope>NUCLEOTIDE SEQUENCE [LARGE SCALE GENOMIC DNA]</scope>
    <source>
        <strain evidence="7 8">LMG 24374</strain>
    </source>
</reference>
<dbReference type="Gene3D" id="3.90.230.10">
    <property type="entry name" value="Creatinase/methionine aminopeptidase superfamily"/>
    <property type="match status" value="1"/>
</dbReference>
<dbReference type="KEGG" id="csm:CSUB8521_0240"/>
<evidence type="ECO:0000313" key="7">
    <source>
        <dbReference type="EMBL" id="AJC90137.1"/>
    </source>
</evidence>
<evidence type="ECO:0000259" key="6">
    <source>
        <dbReference type="Pfam" id="PF01321"/>
    </source>
</evidence>
<evidence type="ECO:0000313" key="8">
    <source>
        <dbReference type="Proteomes" id="UP000031135"/>
    </source>
</evidence>
<evidence type="ECO:0000256" key="1">
    <source>
        <dbReference type="ARBA" id="ARBA00022670"/>
    </source>
</evidence>
<dbReference type="GO" id="GO:0006508">
    <property type="term" value="P:proteolysis"/>
    <property type="evidence" value="ECO:0007669"/>
    <property type="project" value="UniProtKB-KW"/>
</dbReference>
<gene>
    <name evidence="7" type="primary">pepQ</name>
    <name evidence="7" type="ORF">CSUB8521_0240</name>
</gene>
<protein>
    <submittedName>
        <fullName evidence="7">X-Pro dipeptidase</fullName>
        <ecNumber evidence="7">3.4.13.9</ecNumber>
    </submittedName>
</protein>
<dbReference type="GO" id="GO:0046872">
    <property type="term" value="F:metal ion binding"/>
    <property type="evidence" value="ECO:0007669"/>
    <property type="project" value="UniProtKB-KW"/>
</dbReference>
<dbReference type="PANTHER" id="PTHR46112">
    <property type="entry name" value="AMINOPEPTIDASE"/>
    <property type="match status" value="1"/>
</dbReference>
<dbReference type="OrthoDB" id="9806388at2"/>
<dbReference type="InterPro" id="IPR001714">
    <property type="entry name" value="Pept_M24_MAP"/>
</dbReference>
<dbReference type="PRINTS" id="PR00599">
    <property type="entry name" value="MAPEPTIDASE"/>
</dbReference>
<dbReference type="Pfam" id="PF00557">
    <property type="entry name" value="Peptidase_M24"/>
    <property type="match status" value="1"/>
</dbReference>
<dbReference type="InterPro" id="IPR050659">
    <property type="entry name" value="Peptidase_M24B"/>
</dbReference>
<keyword evidence="7" id="KW-0224">Dipeptidase</keyword>
<dbReference type="InterPro" id="IPR000994">
    <property type="entry name" value="Pept_M24"/>
</dbReference>
<dbReference type="InterPro" id="IPR036005">
    <property type="entry name" value="Creatinase/aminopeptidase-like"/>
</dbReference>
<dbReference type="Proteomes" id="UP000031135">
    <property type="component" value="Chromosome"/>
</dbReference>
<evidence type="ECO:0000256" key="2">
    <source>
        <dbReference type="ARBA" id="ARBA00022723"/>
    </source>
</evidence>
<dbReference type="HOGENOM" id="CLU_017266_4_0_7"/>
<dbReference type="AlphaFoldDB" id="A0A0A8H838"/>
<dbReference type="EC" id="3.4.13.9" evidence="7"/>
<dbReference type="PANTHER" id="PTHR46112:SF3">
    <property type="entry name" value="AMINOPEPTIDASE YPDF"/>
    <property type="match status" value="1"/>
</dbReference>
<dbReference type="EMBL" id="CP007772">
    <property type="protein sequence ID" value="AJC90137.1"/>
    <property type="molecule type" value="Genomic_DNA"/>
</dbReference>
<keyword evidence="4" id="KW-0482">Metalloprotease</keyword>
<dbReference type="GO" id="GO:0102009">
    <property type="term" value="F:proline dipeptidase activity"/>
    <property type="evidence" value="ECO:0007669"/>
    <property type="project" value="UniProtKB-EC"/>
</dbReference>
<dbReference type="InterPro" id="IPR001131">
    <property type="entry name" value="Peptidase_M24B_aminopep-P_CS"/>
</dbReference>
<dbReference type="SUPFAM" id="SSF55920">
    <property type="entry name" value="Creatinase/aminopeptidase"/>
    <property type="match status" value="1"/>
</dbReference>
<organism evidence="7 8">
    <name type="scientific">Campylobacter subantarcticus LMG 24374</name>
    <dbReference type="NCBI Taxonomy" id="1388751"/>
    <lineage>
        <taxon>Bacteria</taxon>
        <taxon>Pseudomonadati</taxon>
        <taxon>Campylobacterota</taxon>
        <taxon>Epsilonproteobacteria</taxon>
        <taxon>Campylobacterales</taxon>
        <taxon>Campylobacteraceae</taxon>
        <taxon>Campylobacter</taxon>
    </lineage>
</organism>
<feature type="domain" description="Peptidase M24" evidence="5">
    <location>
        <begin position="118"/>
        <end position="333"/>
    </location>
</feature>
<keyword evidence="3 7" id="KW-0378">Hydrolase</keyword>
<evidence type="ECO:0000256" key="3">
    <source>
        <dbReference type="ARBA" id="ARBA00022801"/>
    </source>
</evidence>